<evidence type="ECO:0000259" key="2">
    <source>
        <dbReference type="Pfam" id="PF01966"/>
    </source>
</evidence>
<evidence type="ECO:0000313" key="4">
    <source>
        <dbReference type="Proteomes" id="UP000179219"/>
    </source>
</evidence>
<proteinExistence type="predicted"/>
<keyword evidence="1" id="KW-0812">Transmembrane</keyword>
<comment type="caution">
    <text evidence="3">The sequence shown here is derived from an EMBL/GenBank/DDBJ whole genome shotgun (WGS) entry which is preliminary data.</text>
</comment>
<name>A0A1F7X1B6_9BACT</name>
<dbReference type="InterPro" id="IPR006674">
    <property type="entry name" value="HD_domain"/>
</dbReference>
<keyword evidence="1" id="KW-1133">Transmembrane helix</keyword>
<dbReference type="EMBL" id="MGFP01000040">
    <property type="protein sequence ID" value="OGM08761.1"/>
    <property type="molecule type" value="Genomic_DNA"/>
</dbReference>
<reference evidence="3 4" key="1">
    <citation type="journal article" date="2016" name="Nat. Commun.">
        <title>Thousands of microbial genomes shed light on interconnected biogeochemical processes in an aquifer system.</title>
        <authorList>
            <person name="Anantharaman K."/>
            <person name="Brown C.T."/>
            <person name="Hug L.A."/>
            <person name="Sharon I."/>
            <person name="Castelle C.J."/>
            <person name="Probst A.J."/>
            <person name="Thomas B.C."/>
            <person name="Singh A."/>
            <person name="Wilkins M.J."/>
            <person name="Karaoz U."/>
            <person name="Brodie E.L."/>
            <person name="Williams K.H."/>
            <person name="Hubbard S.S."/>
            <person name="Banfield J.F."/>
        </authorList>
    </citation>
    <scope>NUCLEOTIDE SEQUENCE [LARGE SCALE GENOMIC DNA]</scope>
</reference>
<sequence>MTGFKLNKIKIFVKKETGKIKDLQHGGEHPQRVSANAKKIVHLLGLEEKVDLNLLTATCYLHDINYAIYQPGLVNYFLEGKRTKLILPQIINNLGIKGSEKEIIENAIYNSSFSFPFRKLNKEKDLYSKILQDADTIDFFSKERIKSFEKVKKNYFFYTILGFFSNLAIAYGRNNLKKYLNFPQLAKEFYVQKS</sequence>
<dbReference type="SUPFAM" id="SSF109604">
    <property type="entry name" value="HD-domain/PDEase-like"/>
    <property type="match status" value="1"/>
</dbReference>
<evidence type="ECO:0000313" key="3">
    <source>
        <dbReference type="EMBL" id="OGM08761.1"/>
    </source>
</evidence>
<feature type="transmembrane region" description="Helical" evidence="1">
    <location>
        <begin position="155"/>
        <end position="172"/>
    </location>
</feature>
<keyword evidence="1" id="KW-0472">Membrane</keyword>
<dbReference type="Proteomes" id="UP000179219">
    <property type="component" value="Unassembled WGS sequence"/>
</dbReference>
<evidence type="ECO:0000256" key="1">
    <source>
        <dbReference type="SAM" id="Phobius"/>
    </source>
</evidence>
<organism evidence="3 4">
    <name type="scientific">Candidatus Woesebacteria bacterium RBG_13_34_9</name>
    <dbReference type="NCBI Taxonomy" id="1802477"/>
    <lineage>
        <taxon>Bacteria</taxon>
        <taxon>Candidatus Woeseibacteriota</taxon>
    </lineage>
</organism>
<gene>
    <name evidence="3" type="ORF">A2159_03375</name>
</gene>
<accession>A0A1F7X1B6</accession>
<dbReference type="AlphaFoldDB" id="A0A1F7X1B6"/>
<dbReference type="Gene3D" id="1.10.3210.10">
    <property type="entry name" value="Hypothetical protein af1432"/>
    <property type="match status" value="1"/>
</dbReference>
<dbReference type="Pfam" id="PF01966">
    <property type="entry name" value="HD"/>
    <property type="match status" value="1"/>
</dbReference>
<protein>
    <recommendedName>
        <fullName evidence="2">HD domain-containing protein</fullName>
    </recommendedName>
</protein>
<feature type="domain" description="HD" evidence="2">
    <location>
        <begin position="28"/>
        <end position="138"/>
    </location>
</feature>